<dbReference type="EMBL" id="NEXD01000069">
    <property type="protein sequence ID" value="PSN84732.1"/>
    <property type="molecule type" value="Genomic_DNA"/>
</dbReference>
<sequence length="77" mass="8401">MSDVFYTHFLSVATHCKTPSVDVVGYPPCKGFTLLPSSSLLPQGYGGYPQTFPHTAGAREVTVKGEVLESLYTFRKS</sequence>
<accession>A0A2R6AED0</accession>
<dbReference type="Proteomes" id="UP000240569">
    <property type="component" value="Unassembled WGS sequence"/>
</dbReference>
<evidence type="ECO:0000313" key="1">
    <source>
        <dbReference type="EMBL" id="PSN84732.1"/>
    </source>
</evidence>
<organism evidence="1 2">
    <name type="scientific">Candidatus Marsarchaeota G1 archaeon BE_D</name>
    <dbReference type="NCBI Taxonomy" id="1978156"/>
    <lineage>
        <taxon>Archaea</taxon>
        <taxon>Candidatus Marsarchaeota</taxon>
        <taxon>Candidatus Marsarchaeota group 1</taxon>
    </lineage>
</organism>
<gene>
    <name evidence="1" type="ORF">B9Q02_09075</name>
</gene>
<dbReference type="AlphaFoldDB" id="A0A2R6AED0"/>
<evidence type="ECO:0000313" key="2">
    <source>
        <dbReference type="Proteomes" id="UP000240569"/>
    </source>
</evidence>
<name>A0A2R6AED0_9ARCH</name>
<proteinExistence type="predicted"/>
<comment type="caution">
    <text evidence="1">The sequence shown here is derived from an EMBL/GenBank/DDBJ whole genome shotgun (WGS) entry which is preliminary data.</text>
</comment>
<reference evidence="1 2" key="1">
    <citation type="submission" date="2017-04" db="EMBL/GenBank/DDBJ databases">
        <title>Novel microbial lineages endemic to geothermal iron-oxide mats fill important gaps in the evolutionary history of Archaea.</title>
        <authorList>
            <person name="Jay Z.J."/>
            <person name="Beam J.P."/>
            <person name="Dlakic M."/>
            <person name="Rusch D.B."/>
            <person name="Kozubal M.A."/>
            <person name="Inskeep W.P."/>
        </authorList>
    </citation>
    <scope>NUCLEOTIDE SEQUENCE [LARGE SCALE GENOMIC DNA]</scope>
    <source>
        <strain evidence="1">BE_D</strain>
    </source>
</reference>
<protein>
    <submittedName>
        <fullName evidence="1">Uncharacterized protein</fullName>
    </submittedName>
</protein>